<accession>A0AAP0AZ63</accession>
<sequence>MMLVGKTSCFKQLPGEEDDSSLRAEDKQLPEDRKVELYPLSSHIADERYKDGDRICIQLRGNDSVIAEGEAHLRPKREAKAHLEVFEGDRELPLSRDVNPIVIAWVSHGEAGGNVPGGNQLLLIQGQTARRKSSTKLMMAVALPPLPKPTPPPGPQTH</sequence>
<name>A0AAP0AZ63_9ASPA</name>
<reference evidence="2 3" key="1">
    <citation type="journal article" date="2022" name="Nat. Plants">
        <title>Genomes of leafy and leafless Platanthera orchids illuminate the evolution of mycoheterotrophy.</title>
        <authorList>
            <person name="Li M.H."/>
            <person name="Liu K.W."/>
            <person name="Li Z."/>
            <person name="Lu H.C."/>
            <person name="Ye Q.L."/>
            <person name="Zhang D."/>
            <person name="Wang J.Y."/>
            <person name="Li Y.F."/>
            <person name="Zhong Z.M."/>
            <person name="Liu X."/>
            <person name="Yu X."/>
            <person name="Liu D.K."/>
            <person name="Tu X.D."/>
            <person name="Liu B."/>
            <person name="Hao Y."/>
            <person name="Liao X.Y."/>
            <person name="Jiang Y.T."/>
            <person name="Sun W.H."/>
            <person name="Chen J."/>
            <person name="Chen Y.Q."/>
            <person name="Ai Y."/>
            <person name="Zhai J.W."/>
            <person name="Wu S.S."/>
            <person name="Zhou Z."/>
            <person name="Hsiao Y.Y."/>
            <person name="Wu W.L."/>
            <person name="Chen Y.Y."/>
            <person name="Lin Y.F."/>
            <person name="Hsu J.L."/>
            <person name="Li C.Y."/>
            <person name="Wang Z.W."/>
            <person name="Zhao X."/>
            <person name="Zhong W.Y."/>
            <person name="Ma X.K."/>
            <person name="Ma L."/>
            <person name="Huang J."/>
            <person name="Chen G.Z."/>
            <person name="Huang M.Z."/>
            <person name="Huang L."/>
            <person name="Peng D.H."/>
            <person name="Luo Y.B."/>
            <person name="Zou S.Q."/>
            <person name="Chen S.P."/>
            <person name="Lan S."/>
            <person name="Tsai W.C."/>
            <person name="Van de Peer Y."/>
            <person name="Liu Z.J."/>
        </authorList>
    </citation>
    <scope>NUCLEOTIDE SEQUENCE [LARGE SCALE GENOMIC DNA]</scope>
    <source>
        <strain evidence="2">Lor287</strain>
    </source>
</reference>
<feature type="region of interest" description="Disordered" evidence="1">
    <location>
        <begin position="1"/>
        <end position="28"/>
    </location>
</feature>
<gene>
    <name evidence="2" type="ORF">KSP39_PZI020298</name>
</gene>
<keyword evidence="3" id="KW-1185">Reference proteome</keyword>
<proteinExistence type="predicted"/>
<evidence type="ECO:0000256" key="1">
    <source>
        <dbReference type="SAM" id="MobiDB-lite"/>
    </source>
</evidence>
<evidence type="ECO:0000313" key="3">
    <source>
        <dbReference type="Proteomes" id="UP001418222"/>
    </source>
</evidence>
<protein>
    <submittedName>
        <fullName evidence="2">Uncharacterized protein</fullName>
    </submittedName>
</protein>
<dbReference type="Proteomes" id="UP001418222">
    <property type="component" value="Unassembled WGS sequence"/>
</dbReference>
<comment type="caution">
    <text evidence="2">The sequence shown here is derived from an EMBL/GenBank/DDBJ whole genome shotgun (WGS) entry which is preliminary data.</text>
</comment>
<organism evidence="2 3">
    <name type="scientific">Platanthera zijinensis</name>
    <dbReference type="NCBI Taxonomy" id="2320716"/>
    <lineage>
        <taxon>Eukaryota</taxon>
        <taxon>Viridiplantae</taxon>
        <taxon>Streptophyta</taxon>
        <taxon>Embryophyta</taxon>
        <taxon>Tracheophyta</taxon>
        <taxon>Spermatophyta</taxon>
        <taxon>Magnoliopsida</taxon>
        <taxon>Liliopsida</taxon>
        <taxon>Asparagales</taxon>
        <taxon>Orchidaceae</taxon>
        <taxon>Orchidoideae</taxon>
        <taxon>Orchideae</taxon>
        <taxon>Orchidinae</taxon>
        <taxon>Platanthera</taxon>
    </lineage>
</organism>
<evidence type="ECO:0000313" key="2">
    <source>
        <dbReference type="EMBL" id="KAK8921134.1"/>
    </source>
</evidence>
<dbReference type="EMBL" id="JBBWWQ010000018">
    <property type="protein sequence ID" value="KAK8921134.1"/>
    <property type="molecule type" value="Genomic_DNA"/>
</dbReference>
<dbReference type="AlphaFoldDB" id="A0AAP0AZ63"/>